<evidence type="ECO:0000313" key="2">
    <source>
        <dbReference type="EMBL" id="GAH36158.1"/>
    </source>
</evidence>
<sequence>MEQGLTDFGAAAKGSVSFRSVPKLSVSFRSFPRLGGGGTVCSQTVLLDTRTEHSLTSKLWHPPDSRKRFSDEQSQFAGRENRGKRSCRRDIPTGGRTTAPQNKPISWKTGGPSAECGVRRVQLGTHFPSLFALFAAKNKEGIDTHGLTDFGAAAKGSVSFRSFPRLGGGGTVCSQTVLLDTRTEHSLTSKLWHPQVQA</sequence>
<feature type="compositionally biased region" description="Polar residues" evidence="1">
    <location>
        <begin position="95"/>
        <end position="104"/>
    </location>
</feature>
<name>X1GT21_9ZZZZ</name>
<accession>X1GT21</accession>
<evidence type="ECO:0000256" key="1">
    <source>
        <dbReference type="SAM" id="MobiDB-lite"/>
    </source>
</evidence>
<protein>
    <submittedName>
        <fullName evidence="2">Uncharacterized protein</fullName>
    </submittedName>
</protein>
<feature type="compositionally biased region" description="Basic and acidic residues" evidence="1">
    <location>
        <begin position="54"/>
        <end position="71"/>
    </location>
</feature>
<dbReference type="EMBL" id="BARU01005423">
    <property type="protein sequence ID" value="GAH36158.1"/>
    <property type="molecule type" value="Genomic_DNA"/>
</dbReference>
<feature type="region of interest" description="Disordered" evidence="1">
    <location>
        <begin position="54"/>
        <end position="105"/>
    </location>
</feature>
<feature type="compositionally biased region" description="Basic and acidic residues" evidence="1">
    <location>
        <begin position="79"/>
        <end position="91"/>
    </location>
</feature>
<dbReference type="AlphaFoldDB" id="X1GT21"/>
<comment type="caution">
    <text evidence="2">The sequence shown here is derived from an EMBL/GenBank/DDBJ whole genome shotgun (WGS) entry which is preliminary data.</text>
</comment>
<gene>
    <name evidence="2" type="ORF">S03H2_10558</name>
</gene>
<organism evidence="2">
    <name type="scientific">marine sediment metagenome</name>
    <dbReference type="NCBI Taxonomy" id="412755"/>
    <lineage>
        <taxon>unclassified sequences</taxon>
        <taxon>metagenomes</taxon>
        <taxon>ecological metagenomes</taxon>
    </lineage>
</organism>
<reference evidence="2" key="1">
    <citation type="journal article" date="2014" name="Front. Microbiol.">
        <title>High frequency of phylogenetically diverse reductive dehalogenase-homologous genes in deep subseafloor sedimentary metagenomes.</title>
        <authorList>
            <person name="Kawai M."/>
            <person name="Futagami T."/>
            <person name="Toyoda A."/>
            <person name="Takaki Y."/>
            <person name="Nishi S."/>
            <person name="Hori S."/>
            <person name="Arai W."/>
            <person name="Tsubouchi T."/>
            <person name="Morono Y."/>
            <person name="Uchiyama I."/>
            <person name="Ito T."/>
            <person name="Fujiyama A."/>
            <person name="Inagaki F."/>
            <person name="Takami H."/>
        </authorList>
    </citation>
    <scope>NUCLEOTIDE SEQUENCE</scope>
    <source>
        <strain evidence="2">Expedition CK06-06</strain>
    </source>
</reference>
<proteinExistence type="predicted"/>